<organism evidence="2 3">
    <name type="scientific">Thiolapillus brandeum</name>
    <dbReference type="NCBI Taxonomy" id="1076588"/>
    <lineage>
        <taxon>Bacteria</taxon>
        <taxon>Pseudomonadati</taxon>
        <taxon>Pseudomonadota</taxon>
        <taxon>Gammaproteobacteria</taxon>
        <taxon>Chromatiales</taxon>
        <taxon>Sedimenticolaceae</taxon>
        <taxon>Thiolapillus</taxon>
    </lineage>
</organism>
<name>A0A7U6JHM5_9GAMM</name>
<dbReference type="Pfam" id="PF07793">
    <property type="entry name" value="DUF1631"/>
    <property type="match status" value="1"/>
</dbReference>
<dbReference type="InterPro" id="IPR012434">
    <property type="entry name" value="DUF1631"/>
</dbReference>
<evidence type="ECO:0000313" key="3">
    <source>
        <dbReference type="Proteomes" id="UP000031631"/>
    </source>
</evidence>
<evidence type="ECO:0000256" key="1">
    <source>
        <dbReference type="SAM" id="MobiDB-lite"/>
    </source>
</evidence>
<dbReference type="EMBL" id="AP012273">
    <property type="protein sequence ID" value="BAO43957.1"/>
    <property type="molecule type" value="Genomic_DNA"/>
</dbReference>
<feature type="region of interest" description="Disordered" evidence="1">
    <location>
        <begin position="621"/>
        <end position="642"/>
    </location>
</feature>
<dbReference type="OrthoDB" id="6188167at2"/>
<dbReference type="AlphaFoldDB" id="A0A7U6JHM5"/>
<accession>A0A7U6JHM5</accession>
<dbReference type="KEGG" id="tbn:TBH_C1027"/>
<protein>
    <recommendedName>
        <fullName evidence="4">DUF1631 domain-containing protein</fullName>
    </recommendedName>
</protein>
<evidence type="ECO:0008006" key="4">
    <source>
        <dbReference type="Google" id="ProtNLM"/>
    </source>
</evidence>
<proteinExistence type="predicted"/>
<evidence type="ECO:0000313" key="2">
    <source>
        <dbReference type="EMBL" id="BAO43957.1"/>
    </source>
</evidence>
<keyword evidence="3" id="KW-1185">Reference proteome</keyword>
<gene>
    <name evidence="2" type="ORF">TBH_C1027</name>
</gene>
<sequence length="742" mass="84057">MEKHVMLESGFTPSEPGNESSAIVIDWGIHKDIVEECQRRFSNTLPSFCEALFAQVDEDIYRLIKASTSEARRTLLFESMWRFQERHQEIQDEYLRIAPQWFFSEYHLQEDFPDLDDDDDDEEESFAWSSDKDKLEDEARLSLLDDKQLEENVALTTTISQANQAFARELFALEERFASMQGKPVKSAATMPISPVLLANTLRDILDAWDDEVIVRITIYQSLSKTFSKYLKTLYRDTNSYLKNRGILPNLKTNHIRNVSYEHQPHQADSPSPEFTATTSRGANLPDVWYQFQGGAPVIQSASNPALPVLPRYEVLQTLSQLQASVLSEVDTDQIDWNSVQEHLRQQVNQALCLNDQGQPTQRVERNDQQVIEVIFRLFDHILGDDTIPSTIRTLLGRLQIPVLKTAIQDPTFVDNETHAARQLLDSIASASIGSNSSDKAFHNQVKQIVERIVEEYEDDMAVFEDTLHGFERYLQTREKAQKIKEQRITQAIAGKEQLAVAKQKISDLLDSPVLATAPQAVQDIINKPWADFLTLVLLREGEEGKAWKKAIAVTQAVEQYFDPDVTDADRQQFRASIPGIMKAFQQGLDYISINKAKSHEMLGQFLDAFDTVSQVSLEETRRNAPAQPPKAPPTESETAQEADKFSEMALSMPDGTWIRVIGKGDQPPLVCKLVWHSQFTHTMLFVDGNGHKALQIKDIQLAEQLRNGTAEIIADASVPFVTRMLNRMRNAFSTASPGNNT</sequence>
<reference evidence="2 3" key="1">
    <citation type="journal article" date="2014" name="PLoS ONE">
        <title>Physiological and genomic features of a novel sulfur-oxidizing gammaproteobacterium belonging to a previously uncultivated symbiotic lineage isolated from a hydrothermal vent.</title>
        <authorList>
            <person name="Nunoura T."/>
            <person name="Takaki Y."/>
            <person name="Kazama H."/>
            <person name="Kakuta J."/>
            <person name="Shimamura S."/>
            <person name="Makita H."/>
            <person name="Hirai M."/>
            <person name="Miyazaki M."/>
            <person name="Takai K."/>
        </authorList>
    </citation>
    <scope>NUCLEOTIDE SEQUENCE [LARGE SCALE GENOMIC DNA]</scope>
    <source>
        <strain evidence="2 3">Hiromi1</strain>
    </source>
</reference>
<dbReference type="Proteomes" id="UP000031631">
    <property type="component" value="Chromosome"/>
</dbReference>